<feature type="compositionally biased region" description="Basic and acidic residues" evidence="1">
    <location>
        <begin position="60"/>
        <end position="70"/>
    </location>
</feature>
<name>A0ABP0Z928_9ROSI</name>
<dbReference type="EMBL" id="OZ021743">
    <property type="protein sequence ID" value="CAK9329283.1"/>
    <property type="molecule type" value="Genomic_DNA"/>
</dbReference>
<evidence type="ECO:0000313" key="3">
    <source>
        <dbReference type="Proteomes" id="UP001642487"/>
    </source>
</evidence>
<evidence type="ECO:0000313" key="2">
    <source>
        <dbReference type="EMBL" id="CAK9329283.1"/>
    </source>
</evidence>
<evidence type="ECO:0000256" key="1">
    <source>
        <dbReference type="SAM" id="MobiDB-lite"/>
    </source>
</evidence>
<feature type="compositionally biased region" description="Basic and acidic residues" evidence="1">
    <location>
        <begin position="86"/>
        <end position="102"/>
    </location>
</feature>
<keyword evidence="3" id="KW-1185">Reference proteome</keyword>
<dbReference type="Proteomes" id="UP001642487">
    <property type="component" value="Chromosome 9"/>
</dbReference>
<reference evidence="2 3" key="1">
    <citation type="submission" date="2024-03" db="EMBL/GenBank/DDBJ databases">
        <authorList>
            <person name="Gkanogiannis A."/>
            <person name="Becerra Lopez-Lavalle L."/>
        </authorList>
    </citation>
    <scope>NUCLEOTIDE SEQUENCE [LARGE SCALE GENOMIC DNA]</scope>
</reference>
<protein>
    <submittedName>
        <fullName evidence="2">Uncharacterized protein</fullName>
    </submittedName>
</protein>
<accession>A0ABP0Z928</accession>
<organism evidence="2 3">
    <name type="scientific">Citrullus colocynthis</name>
    <name type="common">colocynth</name>
    <dbReference type="NCBI Taxonomy" id="252529"/>
    <lineage>
        <taxon>Eukaryota</taxon>
        <taxon>Viridiplantae</taxon>
        <taxon>Streptophyta</taxon>
        <taxon>Embryophyta</taxon>
        <taxon>Tracheophyta</taxon>
        <taxon>Spermatophyta</taxon>
        <taxon>Magnoliopsida</taxon>
        <taxon>eudicotyledons</taxon>
        <taxon>Gunneridae</taxon>
        <taxon>Pentapetalae</taxon>
        <taxon>rosids</taxon>
        <taxon>fabids</taxon>
        <taxon>Cucurbitales</taxon>
        <taxon>Cucurbitaceae</taxon>
        <taxon>Benincaseae</taxon>
        <taxon>Citrullus</taxon>
    </lineage>
</organism>
<proteinExistence type="predicted"/>
<feature type="region of interest" description="Disordered" evidence="1">
    <location>
        <begin position="60"/>
        <end position="102"/>
    </location>
</feature>
<sequence>MPTKLDQNMQPIEKPQNSSRVLLANVPGELTVASATTCNYDAPNVDTNTTWTEGTNQELRAKEIERDAKRRLGNLRRHSASDNDCEDRQKHQEGRTTTTREG</sequence>
<gene>
    <name evidence="2" type="ORF">CITCOLO1_LOCUS21727</name>
</gene>